<evidence type="ECO:0000313" key="2">
    <source>
        <dbReference type="Proteomes" id="UP000249577"/>
    </source>
</evidence>
<protein>
    <submittedName>
        <fullName evidence="1">Uncharacterized protein</fullName>
    </submittedName>
</protein>
<evidence type="ECO:0000313" key="1">
    <source>
        <dbReference type="EMBL" id="PZQ17748.1"/>
    </source>
</evidence>
<name>A0A2W5KQL4_ANCNO</name>
<proteinExistence type="predicted"/>
<accession>A0A2W5KQL4</accession>
<comment type="caution">
    <text evidence="1">The sequence shown here is derived from an EMBL/GenBank/DDBJ whole genome shotgun (WGS) entry which is preliminary data.</text>
</comment>
<dbReference type="EMBL" id="QFPN01000002">
    <property type="protein sequence ID" value="PZQ17748.1"/>
    <property type="molecule type" value="Genomic_DNA"/>
</dbReference>
<sequence length="111" mass="12608">MDPGLRRVTRIPLEELWDDKGAFGQRLSYLTAHRIKEILRQAPVRLVEADVGAGLRWTAPEDCYARWKQVAANVADPDGFSPEDFPDDVAFVASEWRGRAGERLIVLELHH</sequence>
<dbReference type="Proteomes" id="UP000249577">
    <property type="component" value="Unassembled WGS sequence"/>
</dbReference>
<dbReference type="AlphaFoldDB" id="A0A2W5KQL4"/>
<organism evidence="1 2">
    <name type="scientific">Ancylobacter novellus</name>
    <name type="common">Thiobacillus novellus</name>
    <dbReference type="NCBI Taxonomy" id="921"/>
    <lineage>
        <taxon>Bacteria</taxon>
        <taxon>Pseudomonadati</taxon>
        <taxon>Pseudomonadota</taxon>
        <taxon>Alphaproteobacteria</taxon>
        <taxon>Hyphomicrobiales</taxon>
        <taxon>Xanthobacteraceae</taxon>
        <taxon>Ancylobacter</taxon>
    </lineage>
</organism>
<reference evidence="1 2" key="1">
    <citation type="submission" date="2017-08" db="EMBL/GenBank/DDBJ databases">
        <title>Infants hospitalized years apart are colonized by the same room-sourced microbial strains.</title>
        <authorList>
            <person name="Brooks B."/>
            <person name="Olm M.R."/>
            <person name="Firek B.A."/>
            <person name="Baker R."/>
            <person name="Thomas B.C."/>
            <person name="Morowitz M.J."/>
            <person name="Banfield J.F."/>
        </authorList>
    </citation>
    <scope>NUCLEOTIDE SEQUENCE [LARGE SCALE GENOMIC DNA]</scope>
    <source>
        <strain evidence="1">S2_005_003_R2_43</strain>
    </source>
</reference>
<gene>
    <name evidence="1" type="ORF">DI565_03120</name>
</gene>